<feature type="chain" id="PRO_5025628939" description="Cytochrome c domain-containing protein" evidence="1">
    <location>
        <begin position="20"/>
        <end position="647"/>
    </location>
</feature>
<keyword evidence="3" id="KW-1185">Reference proteome</keyword>
<accession>A0A6C1B8Z8</accession>
<evidence type="ECO:0008006" key="4">
    <source>
        <dbReference type="Google" id="ProtNLM"/>
    </source>
</evidence>
<reference evidence="2 3" key="1">
    <citation type="submission" date="2020-02" db="EMBL/GenBank/DDBJ databases">
        <title>Nitrogenibacter mangrovi gen. nov., sp. nov. isolated from mangrove sediment, a denitrifying betaproteobacterium.</title>
        <authorList>
            <person name="Liao H."/>
            <person name="Tian Y."/>
        </authorList>
    </citation>
    <scope>NUCLEOTIDE SEQUENCE [LARGE SCALE GENOMIC DNA]</scope>
    <source>
        <strain evidence="2 3">M9-3-2</strain>
    </source>
</reference>
<sequence length="647" mass="69348">MAWTPVFFLLLLVPLGAQAAPGGTLFEQVALGAGATTVPFPLDALLARIAGQLATGRDGLRVVLIPIGRSLQRHAAGDAHAFALPRAVIAVTGEPSDARAPLLKDRLYLGYSPAAGLLEVISYHPGSGRFEFQIVDDYRAGATPRLRPGNRGLCLACHQNHAPIFSRPGWDETSANPVIARLLARTGRDFDGLPWRHGVDVPQAIDAATERANLLPVAQRVWRQGCADADPSAAIACRRALFQRALLARLRGVPDTEALARDPALAPLRRHWRHDWAEGLPIPDPDIPDRRLFAADSPGAPVATDPATLHHLADVAAPFDPLALRPPREHWALSAPDTPARLFHALGQFISATDVRSLDAALRTRPGATDRQRLSCQRTPRGARINLDCRAGARLHLQARLSGPRLAIDRLVLDGRATPPVTVQATDAGFAPIGQRPRRADGHALSRLRLDAGAEAAEFTDDLAPLEAALDALADDARAGRSDAFADAPLRRANLIGPLLSALGRPAPAPVAATEPVTRAHTGHRARPPALAPFYRRCAMCHTGSEAFPPAFLRGDDATVTRQLTACAPRMLRRLAMWQRPAGAREKVPMPPPAAPPAQDLRACGDLDALRTWLNARLAPDARTALDRLAYADLPACTVDPESSHGR</sequence>
<dbReference type="RefSeq" id="WP_173767601.1">
    <property type="nucleotide sequence ID" value="NZ_CP048836.1"/>
</dbReference>
<evidence type="ECO:0000313" key="3">
    <source>
        <dbReference type="Proteomes" id="UP000501991"/>
    </source>
</evidence>
<evidence type="ECO:0000313" key="2">
    <source>
        <dbReference type="EMBL" id="QID19218.1"/>
    </source>
</evidence>
<protein>
    <recommendedName>
        <fullName evidence="4">Cytochrome c domain-containing protein</fullName>
    </recommendedName>
</protein>
<feature type="signal peptide" evidence="1">
    <location>
        <begin position="1"/>
        <end position="19"/>
    </location>
</feature>
<dbReference type="KEGG" id="azq:G3580_17295"/>
<keyword evidence="1" id="KW-0732">Signal</keyword>
<dbReference type="EMBL" id="CP048836">
    <property type="protein sequence ID" value="QID19218.1"/>
    <property type="molecule type" value="Genomic_DNA"/>
</dbReference>
<name>A0A6C1B8Z8_9RHOO</name>
<gene>
    <name evidence="2" type="ORF">G3580_17295</name>
</gene>
<dbReference type="AlphaFoldDB" id="A0A6C1B8Z8"/>
<dbReference type="Proteomes" id="UP000501991">
    <property type="component" value="Chromosome"/>
</dbReference>
<evidence type="ECO:0000256" key="1">
    <source>
        <dbReference type="SAM" id="SignalP"/>
    </source>
</evidence>
<organism evidence="2 3">
    <name type="scientific">Nitrogeniibacter mangrovi</name>
    <dbReference type="NCBI Taxonomy" id="2016596"/>
    <lineage>
        <taxon>Bacteria</taxon>
        <taxon>Pseudomonadati</taxon>
        <taxon>Pseudomonadota</taxon>
        <taxon>Betaproteobacteria</taxon>
        <taxon>Rhodocyclales</taxon>
        <taxon>Zoogloeaceae</taxon>
        <taxon>Nitrogeniibacter</taxon>
    </lineage>
</organism>
<proteinExistence type="predicted"/>